<keyword evidence="2" id="KW-1185">Reference proteome</keyword>
<name>A0ABQ4YTS8_9ASTR</name>
<evidence type="ECO:0000313" key="1">
    <source>
        <dbReference type="EMBL" id="GJS80916.1"/>
    </source>
</evidence>
<accession>A0ABQ4YTS8</accession>
<dbReference type="Proteomes" id="UP001151760">
    <property type="component" value="Unassembled WGS sequence"/>
</dbReference>
<reference evidence="1" key="2">
    <citation type="submission" date="2022-01" db="EMBL/GenBank/DDBJ databases">
        <authorList>
            <person name="Yamashiro T."/>
            <person name="Shiraishi A."/>
            <person name="Satake H."/>
            <person name="Nakayama K."/>
        </authorList>
    </citation>
    <scope>NUCLEOTIDE SEQUENCE</scope>
</reference>
<protein>
    <submittedName>
        <fullName evidence="1">Uncharacterized protein</fullName>
    </submittedName>
</protein>
<dbReference type="EMBL" id="BQNB010010708">
    <property type="protein sequence ID" value="GJS80916.1"/>
    <property type="molecule type" value="Genomic_DNA"/>
</dbReference>
<evidence type="ECO:0000313" key="2">
    <source>
        <dbReference type="Proteomes" id="UP001151760"/>
    </source>
</evidence>
<reference evidence="1" key="1">
    <citation type="journal article" date="2022" name="Int. J. Mol. Sci.">
        <title>Draft Genome of Tanacetum Coccineum: Genomic Comparison of Closely Related Tanacetum-Family Plants.</title>
        <authorList>
            <person name="Yamashiro T."/>
            <person name="Shiraishi A."/>
            <person name="Nakayama K."/>
            <person name="Satake H."/>
        </authorList>
    </citation>
    <scope>NUCLEOTIDE SEQUENCE</scope>
</reference>
<gene>
    <name evidence="1" type="ORF">Tco_0747457</name>
</gene>
<organism evidence="1 2">
    <name type="scientific">Tanacetum coccineum</name>
    <dbReference type="NCBI Taxonomy" id="301880"/>
    <lineage>
        <taxon>Eukaryota</taxon>
        <taxon>Viridiplantae</taxon>
        <taxon>Streptophyta</taxon>
        <taxon>Embryophyta</taxon>
        <taxon>Tracheophyta</taxon>
        <taxon>Spermatophyta</taxon>
        <taxon>Magnoliopsida</taxon>
        <taxon>eudicotyledons</taxon>
        <taxon>Gunneridae</taxon>
        <taxon>Pentapetalae</taxon>
        <taxon>asterids</taxon>
        <taxon>campanulids</taxon>
        <taxon>Asterales</taxon>
        <taxon>Asteraceae</taxon>
        <taxon>Asteroideae</taxon>
        <taxon>Anthemideae</taxon>
        <taxon>Anthemidinae</taxon>
        <taxon>Tanacetum</taxon>
    </lineage>
</organism>
<comment type="caution">
    <text evidence="1">The sequence shown here is derived from an EMBL/GenBank/DDBJ whole genome shotgun (WGS) entry which is preliminary data.</text>
</comment>
<sequence length="79" mass="9051">MQTNNILTLSLLKLKADLESPDLDGVNYQGSLYFVRKGRRSENLESSEVLAIHEEPNTNVGNLLMHQLAEEEELRKLRK</sequence>
<proteinExistence type="predicted"/>